<evidence type="ECO:0000259" key="4">
    <source>
        <dbReference type="PROSITE" id="PS51332"/>
    </source>
</evidence>
<reference evidence="6" key="1">
    <citation type="journal article" date="2015" name="Nature">
        <title>Complex archaea that bridge the gap between prokaryotes and eukaryotes.</title>
        <authorList>
            <person name="Spang A."/>
            <person name="Saw J.H."/>
            <person name="Jorgensen S.L."/>
            <person name="Zaremba-Niedzwiedzka K."/>
            <person name="Martijn J."/>
            <person name="Lind A.E."/>
            <person name="van Eijk R."/>
            <person name="Schleper C."/>
            <person name="Guy L."/>
            <person name="Ettema T.J."/>
        </authorList>
    </citation>
    <scope>NUCLEOTIDE SEQUENCE</scope>
</reference>
<protein>
    <recommendedName>
        <fullName evidence="7">B12-binding domain-containing protein</fullName>
    </recommendedName>
</protein>
<comment type="similarity">
    <text evidence="1">Belongs to the methylamine corrinoid protein family.</text>
</comment>
<dbReference type="GO" id="GO:0046872">
    <property type="term" value="F:metal ion binding"/>
    <property type="evidence" value="ECO:0007669"/>
    <property type="project" value="UniProtKB-KW"/>
</dbReference>
<feature type="domain" description="B12-binding" evidence="4">
    <location>
        <begin position="89"/>
        <end position="215"/>
    </location>
</feature>
<keyword evidence="3" id="KW-0170">Cobalt</keyword>
<organism evidence="6">
    <name type="scientific">marine sediment metagenome</name>
    <dbReference type="NCBI Taxonomy" id="412755"/>
    <lineage>
        <taxon>unclassified sequences</taxon>
        <taxon>metagenomes</taxon>
        <taxon>ecological metagenomes</taxon>
    </lineage>
</organism>
<dbReference type="InterPro" id="IPR003759">
    <property type="entry name" value="Cbl-bd_cap"/>
</dbReference>
<dbReference type="EMBL" id="LAZR01002124">
    <property type="protein sequence ID" value="KKN34156.1"/>
    <property type="molecule type" value="Genomic_DNA"/>
</dbReference>
<dbReference type="GO" id="GO:0005829">
    <property type="term" value="C:cytosol"/>
    <property type="evidence" value="ECO:0007669"/>
    <property type="project" value="TreeGrafter"/>
</dbReference>
<dbReference type="GO" id="GO:0031419">
    <property type="term" value="F:cobalamin binding"/>
    <property type="evidence" value="ECO:0007669"/>
    <property type="project" value="InterPro"/>
</dbReference>
<dbReference type="InterPro" id="IPR050554">
    <property type="entry name" value="Met_Synthase/Corrinoid"/>
</dbReference>
<dbReference type="Pfam" id="PF02310">
    <property type="entry name" value="B12-binding"/>
    <property type="match status" value="1"/>
</dbReference>
<dbReference type="Gene3D" id="3.40.50.280">
    <property type="entry name" value="Cobalamin-binding domain"/>
    <property type="match status" value="1"/>
</dbReference>
<name>A0A0F9SAY0_9ZZZZ</name>
<dbReference type="PROSITE" id="PS51332">
    <property type="entry name" value="B12_BINDING"/>
    <property type="match status" value="1"/>
</dbReference>
<evidence type="ECO:0000256" key="3">
    <source>
        <dbReference type="ARBA" id="ARBA00023285"/>
    </source>
</evidence>
<dbReference type="PROSITE" id="PS51337">
    <property type="entry name" value="B12_BINDING_NTER"/>
    <property type="match status" value="1"/>
</dbReference>
<dbReference type="PANTHER" id="PTHR45833">
    <property type="entry name" value="METHIONINE SYNTHASE"/>
    <property type="match status" value="1"/>
</dbReference>
<dbReference type="PANTHER" id="PTHR45833:SF1">
    <property type="entry name" value="METHIONINE SYNTHASE"/>
    <property type="match status" value="1"/>
</dbReference>
<evidence type="ECO:0000313" key="6">
    <source>
        <dbReference type="EMBL" id="KKN34156.1"/>
    </source>
</evidence>
<dbReference type="SUPFAM" id="SSF47644">
    <property type="entry name" value="Methionine synthase domain"/>
    <property type="match status" value="1"/>
</dbReference>
<dbReference type="SUPFAM" id="SSF52242">
    <property type="entry name" value="Cobalamin (vitamin B12)-binding domain"/>
    <property type="match status" value="1"/>
</dbReference>
<keyword evidence="2" id="KW-0479">Metal-binding</keyword>
<accession>A0A0F9SAY0</accession>
<feature type="domain" description="B12-binding N-terminal" evidence="5">
    <location>
        <begin position="1"/>
        <end position="87"/>
    </location>
</feature>
<dbReference type="SMART" id="SM01018">
    <property type="entry name" value="B12-binding_2"/>
    <property type="match status" value="1"/>
</dbReference>
<dbReference type="FunFam" id="3.40.50.280:FF:000003">
    <property type="entry name" value="Dimethylamine methyltransferase corrinoid protein"/>
    <property type="match status" value="1"/>
</dbReference>
<dbReference type="GO" id="GO:0046653">
    <property type="term" value="P:tetrahydrofolate metabolic process"/>
    <property type="evidence" value="ECO:0007669"/>
    <property type="project" value="TreeGrafter"/>
</dbReference>
<dbReference type="Gene3D" id="1.10.1240.10">
    <property type="entry name" value="Methionine synthase domain"/>
    <property type="match status" value="1"/>
</dbReference>
<comment type="caution">
    <text evidence="6">The sequence shown here is derived from an EMBL/GenBank/DDBJ whole genome shotgun (WGS) entry which is preliminary data.</text>
</comment>
<evidence type="ECO:0000259" key="5">
    <source>
        <dbReference type="PROSITE" id="PS51337"/>
    </source>
</evidence>
<evidence type="ECO:0008006" key="7">
    <source>
        <dbReference type="Google" id="ProtNLM"/>
    </source>
</evidence>
<evidence type="ECO:0000256" key="1">
    <source>
        <dbReference type="ARBA" id="ARBA00010854"/>
    </source>
</evidence>
<evidence type="ECO:0000256" key="2">
    <source>
        <dbReference type="ARBA" id="ARBA00022723"/>
    </source>
</evidence>
<dbReference type="Pfam" id="PF02607">
    <property type="entry name" value="B12-binding_2"/>
    <property type="match status" value="1"/>
</dbReference>
<proteinExistence type="inferred from homology"/>
<dbReference type="AlphaFoldDB" id="A0A0F9SAY0"/>
<dbReference type="InterPro" id="IPR006158">
    <property type="entry name" value="Cobalamin-bd"/>
</dbReference>
<dbReference type="GO" id="GO:0008705">
    <property type="term" value="F:methionine synthase activity"/>
    <property type="evidence" value="ECO:0007669"/>
    <property type="project" value="TreeGrafter"/>
</dbReference>
<dbReference type="InterPro" id="IPR036594">
    <property type="entry name" value="Meth_synthase_dom"/>
</dbReference>
<gene>
    <name evidence="6" type="ORF">LCGC14_0796500</name>
</gene>
<dbReference type="GO" id="GO:0050667">
    <property type="term" value="P:homocysteine metabolic process"/>
    <property type="evidence" value="ECO:0007669"/>
    <property type="project" value="TreeGrafter"/>
</dbReference>
<sequence>MSSDEQLVEYVTEIEEEKVYGLVRKMLEEGRDAKSIIELLRKGVDIIGERYNKKEYFLTELVMAGEMFQNSAKILEPALKKERKPGESLGTIVIGTVKGDVHDIGKNIFVTLLMSAGFEVHDLGVDIPPEAFVEKVKETKANIVAYSGLLTIALEGMRNTTDALTKADLRDKVKIIIGGLPIDEMWMKEAKADAFTTNAFKGVQIIKQWIKEGVV</sequence>
<dbReference type="InterPro" id="IPR036724">
    <property type="entry name" value="Cobalamin-bd_sf"/>
</dbReference>